<evidence type="ECO:0000256" key="1">
    <source>
        <dbReference type="SAM" id="SignalP"/>
    </source>
</evidence>
<dbReference type="EMBL" id="FOTY01000011">
    <property type="protein sequence ID" value="SFM01172.1"/>
    <property type="molecule type" value="Genomic_DNA"/>
</dbReference>
<dbReference type="Proteomes" id="UP000199668">
    <property type="component" value="Unassembled WGS sequence"/>
</dbReference>
<protein>
    <submittedName>
        <fullName evidence="2">Uncharacterized protein</fullName>
    </submittedName>
</protein>
<keyword evidence="3" id="KW-1185">Reference proteome</keyword>
<feature type="signal peptide" evidence="1">
    <location>
        <begin position="1"/>
        <end position="32"/>
    </location>
</feature>
<evidence type="ECO:0000313" key="2">
    <source>
        <dbReference type="EMBL" id="SFM01172.1"/>
    </source>
</evidence>
<evidence type="ECO:0000313" key="3">
    <source>
        <dbReference type="Proteomes" id="UP000199668"/>
    </source>
</evidence>
<proteinExistence type="predicted"/>
<gene>
    <name evidence="2" type="ORF">SAMN04488054_11140</name>
</gene>
<reference evidence="2 3" key="1">
    <citation type="submission" date="2016-10" db="EMBL/GenBank/DDBJ databases">
        <authorList>
            <person name="de Groot N.N."/>
        </authorList>
    </citation>
    <scope>NUCLEOTIDE SEQUENCE [LARGE SCALE GENOMIC DNA]</scope>
    <source>
        <strain evidence="2 3">CGMCC 1.6134</strain>
    </source>
</reference>
<dbReference type="OrthoDB" id="9839523at2"/>
<accession>A0A1I4MCS1</accession>
<organism evidence="2 3">
    <name type="scientific">Salibacterium qingdaonense</name>
    <dbReference type="NCBI Taxonomy" id="266892"/>
    <lineage>
        <taxon>Bacteria</taxon>
        <taxon>Bacillati</taxon>
        <taxon>Bacillota</taxon>
        <taxon>Bacilli</taxon>
        <taxon>Bacillales</taxon>
        <taxon>Bacillaceae</taxon>
    </lineage>
</organism>
<feature type="chain" id="PRO_5011710697" evidence="1">
    <location>
        <begin position="33"/>
        <end position="176"/>
    </location>
</feature>
<keyword evidence="1" id="KW-0732">Signal</keyword>
<dbReference type="AlphaFoldDB" id="A0A1I4MCS1"/>
<name>A0A1I4MCS1_9BACI</name>
<sequence length="176" mass="18498">MFKQKITRIVKQTLIGAAVAVTAASAGGSAAAAGTDTSMNSFSLNEILQNYYTTDQQTATEQTEGLNIGLNTIEGTKGFDEESSTLSMPVEEMFSIEDTSYINEASGGIILRVSNPDVVSLDEKEGALTKTLQPQGTLSAHDITLHGESEGAAKVYLNAEDGGTTTTLGTVEVEVR</sequence>
<dbReference type="RefSeq" id="WP_090926914.1">
    <property type="nucleotide sequence ID" value="NZ_FOTY01000011.1"/>
</dbReference>